<dbReference type="EMBL" id="LC620535">
    <property type="protein sequence ID" value="BCT74050.1"/>
    <property type="molecule type" value="Genomic_DNA"/>
</dbReference>
<sequence>MGAGRCSYCGEWRGGRGNNWAVIPLDFIGQKFNEDNDAPVTFRTSEGGALEWSFNSSTGAGALTQGTTTYAMHGQQGNDLNAGKNLIFQGQNGQINLKDSVSQGRVP</sequence>
<dbReference type="InterPro" id="IPR012332">
    <property type="entry name" value="Autotransporter_pectin_lyase_C"/>
</dbReference>
<reference evidence="2" key="2">
    <citation type="submission" date="2021-03" db="EMBL/GenBank/DDBJ databases">
        <title>Whole genome sequence of tetracycline resistant Escherichia coli.</title>
        <authorList>
            <person name="Usui M."/>
            <person name="Fukuda A."/>
        </authorList>
    </citation>
    <scope>NUCLEOTIDE SEQUENCE</scope>
    <source>
        <strain evidence="2">P63</strain>
        <plasmid evidence="2">pP63</plasmid>
    </source>
</reference>
<keyword evidence="1" id="KW-0614">Plasmid</keyword>
<name>A0A811ARL3_ECOLX</name>
<dbReference type="AlphaFoldDB" id="A0A811ARL3"/>
<dbReference type="EMBL" id="LC620533">
    <property type="protein sequence ID" value="BCT73575.1"/>
    <property type="molecule type" value="Genomic_DNA"/>
</dbReference>
<organism evidence="1">
    <name type="scientific">Escherichia coli</name>
    <dbReference type="NCBI Taxonomy" id="562"/>
    <lineage>
        <taxon>Bacteria</taxon>
        <taxon>Pseudomonadati</taxon>
        <taxon>Pseudomonadota</taxon>
        <taxon>Gammaproteobacteria</taxon>
        <taxon>Enterobacterales</taxon>
        <taxon>Enterobacteriaceae</taxon>
        <taxon>Escherichia</taxon>
    </lineage>
</organism>
<protein>
    <submittedName>
        <fullName evidence="1">Uncharacterized protein</fullName>
    </submittedName>
</protein>
<evidence type="ECO:0000313" key="2">
    <source>
        <dbReference type="EMBL" id="BCT74050.1"/>
    </source>
</evidence>
<accession>A0A811ARL3</accession>
<reference evidence="1" key="1">
    <citation type="submission" date="2021-03" db="EMBL/GenBank/DDBJ databases">
        <title>Whole genome sequence of tetracycline plasmid in Escherichia coli.</title>
        <authorList>
            <person name="Usui M."/>
            <person name="Fukuda A."/>
        </authorList>
    </citation>
    <scope>NUCLEOTIDE SEQUENCE</scope>
    <source>
        <strain evidence="1">I66</strain>
        <plasmid evidence="1">pI66</plasmid>
    </source>
</reference>
<proteinExistence type="predicted"/>
<geneLocation type="plasmid" evidence="2">
    <name>pP63</name>
</geneLocation>
<geneLocation type="plasmid" evidence="1">
    <name>pI66</name>
</geneLocation>
<evidence type="ECO:0000313" key="1">
    <source>
        <dbReference type="EMBL" id="BCT73575.1"/>
    </source>
</evidence>
<dbReference type="Gene3D" id="2.160.20.20">
    <property type="match status" value="1"/>
</dbReference>